<protein>
    <recommendedName>
        <fullName evidence="7">Major facilitator superfamily (MFS) profile domain-containing protein</fullName>
    </recommendedName>
</protein>
<dbReference type="EMBL" id="VCGU01000005">
    <property type="protein sequence ID" value="TRY75882.1"/>
    <property type="molecule type" value="Genomic_DNA"/>
</dbReference>
<dbReference type="GO" id="GO:0022857">
    <property type="term" value="F:transmembrane transporter activity"/>
    <property type="evidence" value="ECO:0007669"/>
    <property type="project" value="InterPro"/>
</dbReference>
<feature type="transmembrane region" description="Helical" evidence="6">
    <location>
        <begin position="205"/>
        <end position="225"/>
    </location>
</feature>
<feature type="transmembrane region" description="Helical" evidence="6">
    <location>
        <begin position="148"/>
        <end position="170"/>
    </location>
</feature>
<reference evidence="8 9" key="1">
    <citation type="journal article" date="2018" name="Nat. Ecol. Evol.">
        <title>Genomic signatures of mitonuclear coevolution across populations of Tigriopus californicus.</title>
        <authorList>
            <person name="Barreto F.S."/>
            <person name="Watson E.T."/>
            <person name="Lima T.G."/>
            <person name="Willett C.S."/>
            <person name="Edmands S."/>
            <person name="Li W."/>
            <person name="Burton R.S."/>
        </authorList>
    </citation>
    <scope>NUCLEOTIDE SEQUENCE [LARGE SCALE GENOMIC DNA]</scope>
    <source>
        <strain evidence="8 9">San Diego</strain>
    </source>
</reference>
<dbReference type="PANTHER" id="PTHR48021:SF39">
    <property type="entry name" value="MAJOR FACILITATOR SUPERFAMILY (MFS) PROFILE DOMAIN-CONTAINING PROTEIN"/>
    <property type="match status" value="1"/>
</dbReference>
<keyword evidence="3 6" id="KW-1133">Transmembrane helix</keyword>
<feature type="transmembrane region" description="Helical" evidence="6">
    <location>
        <begin position="179"/>
        <end position="199"/>
    </location>
</feature>
<keyword evidence="2 6" id="KW-0812">Transmembrane</keyword>
<feature type="region of interest" description="Disordered" evidence="5">
    <location>
        <begin position="1"/>
        <end position="20"/>
    </location>
</feature>
<organism evidence="8 9">
    <name type="scientific">Tigriopus californicus</name>
    <name type="common">Marine copepod</name>
    <dbReference type="NCBI Taxonomy" id="6832"/>
    <lineage>
        <taxon>Eukaryota</taxon>
        <taxon>Metazoa</taxon>
        <taxon>Ecdysozoa</taxon>
        <taxon>Arthropoda</taxon>
        <taxon>Crustacea</taxon>
        <taxon>Multicrustacea</taxon>
        <taxon>Hexanauplia</taxon>
        <taxon>Copepoda</taxon>
        <taxon>Harpacticoida</taxon>
        <taxon>Harpacticidae</taxon>
        <taxon>Tigriopus</taxon>
    </lineage>
</organism>
<evidence type="ECO:0000256" key="1">
    <source>
        <dbReference type="ARBA" id="ARBA00004141"/>
    </source>
</evidence>
<dbReference type="STRING" id="6832.A0A553PDX0"/>
<name>A0A553PDX0_TIGCA</name>
<dbReference type="InterPro" id="IPR005829">
    <property type="entry name" value="Sugar_transporter_CS"/>
</dbReference>
<dbReference type="Pfam" id="PF00083">
    <property type="entry name" value="Sugar_tr"/>
    <property type="match status" value="2"/>
</dbReference>
<comment type="subcellular location">
    <subcellularLocation>
        <location evidence="1">Membrane</location>
        <topology evidence="1">Multi-pass membrane protein</topology>
    </subcellularLocation>
</comment>
<dbReference type="InterPro" id="IPR005828">
    <property type="entry name" value="MFS_sugar_transport-like"/>
</dbReference>
<evidence type="ECO:0000256" key="2">
    <source>
        <dbReference type="ARBA" id="ARBA00022692"/>
    </source>
</evidence>
<dbReference type="Gene3D" id="1.20.1250.20">
    <property type="entry name" value="MFS general substrate transporter like domains"/>
    <property type="match status" value="2"/>
</dbReference>
<accession>A0A553PDX0</accession>
<gene>
    <name evidence="8" type="ORF">TCAL_09756</name>
</gene>
<dbReference type="PROSITE" id="PS00216">
    <property type="entry name" value="SUGAR_TRANSPORT_1"/>
    <property type="match status" value="1"/>
</dbReference>
<dbReference type="GO" id="GO:0016020">
    <property type="term" value="C:membrane"/>
    <property type="evidence" value="ECO:0007669"/>
    <property type="project" value="UniProtKB-SubCell"/>
</dbReference>
<evidence type="ECO:0000256" key="6">
    <source>
        <dbReference type="SAM" id="Phobius"/>
    </source>
</evidence>
<evidence type="ECO:0000313" key="8">
    <source>
        <dbReference type="EMBL" id="TRY75882.1"/>
    </source>
</evidence>
<feature type="transmembrane region" description="Helical" evidence="6">
    <location>
        <begin position="92"/>
        <end position="111"/>
    </location>
</feature>
<feature type="transmembrane region" description="Helical" evidence="6">
    <location>
        <begin position="246"/>
        <end position="271"/>
    </location>
</feature>
<dbReference type="SUPFAM" id="SSF103473">
    <property type="entry name" value="MFS general substrate transporter"/>
    <property type="match status" value="1"/>
</dbReference>
<dbReference type="AlphaFoldDB" id="A0A553PDX0"/>
<evidence type="ECO:0000256" key="5">
    <source>
        <dbReference type="SAM" id="MobiDB-lite"/>
    </source>
</evidence>
<comment type="caution">
    <text evidence="8">The sequence shown here is derived from an EMBL/GenBank/DDBJ whole genome shotgun (WGS) entry which is preliminary data.</text>
</comment>
<feature type="transmembrane region" description="Helical" evidence="6">
    <location>
        <begin position="123"/>
        <end position="142"/>
    </location>
</feature>
<dbReference type="InterPro" id="IPR036259">
    <property type="entry name" value="MFS_trans_sf"/>
</dbReference>
<keyword evidence="9" id="KW-1185">Reference proteome</keyword>
<feature type="transmembrane region" description="Helical" evidence="6">
    <location>
        <begin position="309"/>
        <end position="332"/>
    </location>
</feature>
<feature type="transmembrane region" description="Helical" evidence="6">
    <location>
        <begin position="416"/>
        <end position="434"/>
    </location>
</feature>
<evidence type="ECO:0000256" key="4">
    <source>
        <dbReference type="ARBA" id="ARBA00023136"/>
    </source>
</evidence>
<feature type="transmembrane region" description="Helical" evidence="6">
    <location>
        <begin position="383"/>
        <end position="404"/>
    </location>
</feature>
<feature type="domain" description="Major facilitator superfamily (MFS) profile" evidence="7">
    <location>
        <begin position="47"/>
        <end position="438"/>
    </location>
</feature>
<evidence type="ECO:0000256" key="3">
    <source>
        <dbReference type="ARBA" id="ARBA00022989"/>
    </source>
</evidence>
<feature type="transmembrane region" description="Helical" evidence="6">
    <location>
        <begin position="283"/>
        <end position="302"/>
    </location>
</feature>
<evidence type="ECO:0000259" key="7">
    <source>
        <dbReference type="PROSITE" id="PS50850"/>
    </source>
</evidence>
<dbReference type="OMA" id="MDLQIND"/>
<dbReference type="InterPro" id="IPR020846">
    <property type="entry name" value="MFS_dom"/>
</dbReference>
<dbReference type="InterPro" id="IPR050549">
    <property type="entry name" value="MFS_Trehalose_Transporter"/>
</dbReference>
<sequence length="471" mass="51537">MSERDLESEQEVPDAPIGLSVPPLEQLAPYSPWETSTAFSKRRQTLAVFIVTIASILNGTSIGYSGPAVPLLLNPVSTNIYGGFLTLDVQDVSWITAIMSLGCFFGCIVSGPIMDKIGRKPTLMLVTTGLFVLGYLLIFLAPNIGTLLAGRFFTGSGLGFAIASSTVYLVEVTSSDMRGVLGCFVQLQGTLGVLFTFAMGTFLDWYFLALANLCFVAPLNIKCGIEFGQMTRVTLADLKEAWKPSAICLGLMFLAQFCGLSTLVFYTVSIFQLARSSLDPRVASVLVGITLFLSSCLTLIVVPKFNRRLILLISILGMTLGMIVLGICLHFIEQTPPDQPLTSVLKWLPVTTVILALFIGNGGFGTLVWIVMAEILPPKVRSLVTSLSICFGFLMGFVVSKTFVDLAEAINISGTFWLYGVINFLSMIVLGWVLPETRNRTIEQIQKKFTRSYTKFMVPHQEDYEELVSYS</sequence>
<dbReference type="PANTHER" id="PTHR48021">
    <property type="match status" value="1"/>
</dbReference>
<evidence type="ECO:0000313" key="9">
    <source>
        <dbReference type="Proteomes" id="UP000318571"/>
    </source>
</evidence>
<keyword evidence="4 6" id="KW-0472">Membrane</keyword>
<feature type="transmembrane region" description="Helical" evidence="6">
    <location>
        <begin position="352"/>
        <end position="371"/>
    </location>
</feature>
<feature type="transmembrane region" description="Helical" evidence="6">
    <location>
        <begin position="46"/>
        <end position="72"/>
    </location>
</feature>
<dbReference type="PROSITE" id="PS50850">
    <property type="entry name" value="MFS"/>
    <property type="match status" value="1"/>
</dbReference>
<proteinExistence type="predicted"/>
<dbReference type="Proteomes" id="UP000318571">
    <property type="component" value="Chromosome 2"/>
</dbReference>